<dbReference type="RefSeq" id="WP_380852079.1">
    <property type="nucleotide sequence ID" value="NZ_JBHSFP010000060.1"/>
</dbReference>
<keyword evidence="2" id="KW-0472">Membrane</keyword>
<dbReference type="EMBL" id="JBHSFP010000060">
    <property type="protein sequence ID" value="MFC4536849.1"/>
    <property type="molecule type" value="Genomic_DNA"/>
</dbReference>
<feature type="transmembrane region" description="Helical" evidence="2">
    <location>
        <begin position="68"/>
        <end position="86"/>
    </location>
</feature>
<accession>A0ABV9CUP7</accession>
<reference evidence="4" key="1">
    <citation type="journal article" date="2019" name="Int. J. Syst. Evol. Microbiol.">
        <title>The Global Catalogue of Microorganisms (GCM) 10K type strain sequencing project: providing services to taxonomists for standard genome sequencing and annotation.</title>
        <authorList>
            <consortium name="The Broad Institute Genomics Platform"/>
            <consortium name="The Broad Institute Genome Sequencing Center for Infectious Disease"/>
            <person name="Wu L."/>
            <person name="Ma J."/>
        </authorList>
    </citation>
    <scope>NUCLEOTIDE SEQUENCE [LARGE SCALE GENOMIC DNA]</scope>
    <source>
        <strain evidence="4">CGMCC 4.7132</strain>
    </source>
</reference>
<protein>
    <submittedName>
        <fullName evidence="3">Uncharacterized protein</fullName>
    </submittedName>
</protein>
<comment type="caution">
    <text evidence="3">The sequence shown here is derived from an EMBL/GenBank/DDBJ whole genome shotgun (WGS) entry which is preliminary data.</text>
</comment>
<feature type="transmembrane region" description="Helical" evidence="2">
    <location>
        <begin position="93"/>
        <end position="110"/>
    </location>
</feature>
<dbReference type="Proteomes" id="UP001596004">
    <property type="component" value="Unassembled WGS sequence"/>
</dbReference>
<sequence length="287" mass="30984">MDETIVSRTLPPTSRRPPTRPGPHFRTAWWLTGLIAVLTLAAATTGLWRDDLYPGPAVLVARFRGNDLATLAAGVPLLLAALAGSVRGSPRADLVWVGMLAYSVYNYAYYIYDPVYIDLFLLHVTIVVLSATALVLALTELDVAPHAPAAMRWVSGLLILPAVSMIGMYATTIVRQAVTGQVPADVLPLPPAQVHLGQALDLTMIAPPLVLAGLLLWRRTAWGYALGVATCVYVGAYQLNYLAARYFVAEAGAPGVAHFDPLDLVIPALLLPAVLVLLHHPRRRLHR</sequence>
<feature type="transmembrane region" description="Helical" evidence="2">
    <location>
        <begin position="264"/>
        <end position="281"/>
    </location>
</feature>
<feature type="transmembrane region" description="Helical" evidence="2">
    <location>
        <begin position="116"/>
        <end position="138"/>
    </location>
</feature>
<feature type="transmembrane region" description="Helical" evidence="2">
    <location>
        <begin position="224"/>
        <end position="244"/>
    </location>
</feature>
<organism evidence="3 4">
    <name type="scientific">Sphaerisporangium dianthi</name>
    <dbReference type="NCBI Taxonomy" id="1436120"/>
    <lineage>
        <taxon>Bacteria</taxon>
        <taxon>Bacillati</taxon>
        <taxon>Actinomycetota</taxon>
        <taxon>Actinomycetes</taxon>
        <taxon>Streptosporangiales</taxon>
        <taxon>Streptosporangiaceae</taxon>
        <taxon>Sphaerisporangium</taxon>
    </lineage>
</organism>
<feature type="transmembrane region" description="Helical" evidence="2">
    <location>
        <begin position="28"/>
        <end position="48"/>
    </location>
</feature>
<keyword evidence="2" id="KW-0812">Transmembrane</keyword>
<feature type="region of interest" description="Disordered" evidence="1">
    <location>
        <begin position="1"/>
        <end position="21"/>
    </location>
</feature>
<name>A0ABV9CUP7_9ACTN</name>
<feature type="transmembrane region" description="Helical" evidence="2">
    <location>
        <begin position="150"/>
        <end position="174"/>
    </location>
</feature>
<feature type="transmembrane region" description="Helical" evidence="2">
    <location>
        <begin position="194"/>
        <end position="217"/>
    </location>
</feature>
<evidence type="ECO:0000256" key="1">
    <source>
        <dbReference type="SAM" id="MobiDB-lite"/>
    </source>
</evidence>
<evidence type="ECO:0000313" key="4">
    <source>
        <dbReference type="Proteomes" id="UP001596004"/>
    </source>
</evidence>
<proteinExistence type="predicted"/>
<gene>
    <name evidence="3" type="ORF">ACFO60_39280</name>
</gene>
<evidence type="ECO:0000256" key="2">
    <source>
        <dbReference type="SAM" id="Phobius"/>
    </source>
</evidence>
<evidence type="ECO:0000313" key="3">
    <source>
        <dbReference type="EMBL" id="MFC4536849.1"/>
    </source>
</evidence>
<keyword evidence="2" id="KW-1133">Transmembrane helix</keyword>
<keyword evidence="4" id="KW-1185">Reference proteome</keyword>